<dbReference type="EC" id="4.6.1.19" evidence="2"/>
<evidence type="ECO:0000256" key="1">
    <source>
        <dbReference type="ARBA" id="ARBA00007469"/>
    </source>
</evidence>
<dbReference type="OrthoDB" id="435754at2759"/>
<feature type="active site" evidence="4">
    <location>
        <position position="174"/>
    </location>
</feature>
<dbReference type="Pfam" id="PF00445">
    <property type="entry name" value="Ribonuclease_T2"/>
    <property type="match status" value="1"/>
</dbReference>
<dbReference type="Gene3D" id="3.90.730.10">
    <property type="entry name" value="Ribonuclease T2-like"/>
    <property type="match status" value="1"/>
</dbReference>
<sequence length="313" mass="34687">MPLNVVLAGLLAVLASPSLVLGSTIRGLFDVPNTYPQIASCLAQPSFYSCENTTVIENTCCSPTPGGLVLSTQFWDTYTGYEHQGQILPKGSWTLHGLWPDNCDGSYAQYCDLTRQYDAQPSPATLPDGTVVPPYTGPSLDTFVLGFGRIDLLDYMNKYWVSQGQPNNVFWAHEFSKHATCTSTFDVACYGPGYKKHQDVVDFFQAATRAFKQYPTFDMLATFGIVPSNQTTYKLSQIQTALQSQVGALPYLGCGKNGTVLQEVWYFQHVVGTEQFGHFKTIDSTTKTSCSSTADIWYYERTPSSEREVRLLP</sequence>
<dbReference type="PANTHER" id="PTHR11240">
    <property type="entry name" value="RIBONUCLEASE T2"/>
    <property type="match status" value="1"/>
</dbReference>
<organism evidence="7 8">
    <name type="scientific">Phlebiopsis gigantea (strain 11061_1 CR5-6)</name>
    <name type="common">White-rot fungus</name>
    <name type="synonym">Peniophora gigantea</name>
    <dbReference type="NCBI Taxonomy" id="745531"/>
    <lineage>
        <taxon>Eukaryota</taxon>
        <taxon>Fungi</taxon>
        <taxon>Dikarya</taxon>
        <taxon>Basidiomycota</taxon>
        <taxon>Agaricomycotina</taxon>
        <taxon>Agaricomycetes</taxon>
        <taxon>Polyporales</taxon>
        <taxon>Phanerochaetaceae</taxon>
        <taxon>Phlebiopsis</taxon>
    </lineage>
</organism>
<dbReference type="GO" id="GO:0005576">
    <property type="term" value="C:extracellular region"/>
    <property type="evidence" value="ECO:0007669"/>
    <property type="project" value="TreeGrafter"/>
</dbReference>
<dbReference type="GO" id="GO:0006401">
    <property type="term" value="P:RNA catabolic process"/>
    <property type="evidence" value="ECO:0007669"/>
    <property type="project" value="TreeGrafter"/>
</dbReference>
<keyword evidence="6" id="KW-0732">Signal</keyword>
<feature type="chain" id="PRO_5002180335" description="ribonuclease T2" evidence="6">
    <location>
        <begin position="23"/>
        <end position="313"/>
    </location>
</feature>
<dbReference type="HOGENOM" id="CLU_037966_2_0_1"/>
<dbReference type="GO" id="GO:0003723">
    <property type="term" value="F:RNA binding"/>
    <property type="evidence" value="ECO:0007669"/>
    <property type="project" value="InterPro"/>
</dbReference>
<dbReference type="PROSITE" id="PS00530">
    <property type="entry name" value="RNASE_T2_1"/>
    <property type="match status" value="1"/>
</dbReference>
<dbReference type="CDD" id="cd01061">
    <property type="entry name" value="RNase_T2_euk"/>
    <property type="match status" value="1"/>
</dbReference>
<keyword evidence="3" id="KW-1015">Disulfide bond</keyword>
<dbReference type="SUPFAM" id="SSF55895">
    <property type="entry name" value="Ribonuclease Rh-like"/>
    <property type="match status" value="1"/>
</dbReference>
<dbReference type="EMBL" id="KN840458">
    <property type="protein sequence ID" value="KIP10099.1"/>
    <property type="molecule type" value="Genomic_DNA"/>
</dbReference>
<dbReference type="InterPro" id="IPR036430">
    <property type="entry name" value="RNase_T2-like_sf"/>
</dbReference>
<evidence type="ECO:0000256" key="3">
    <source>
        <dbReference type="ARBA" id="ARBA00023157"/>
    </source>
</evidence>
<proteinExistence type="inferred from homology"/>
<feature type="active site" evidence="4">
    <location>
        <position position="96"/>
    </location>
</feature>
<reference evidence="7 8" key="1">
    <citation type="journal article" date="2014" name="PLoS Genet.">
        <title>Analysis of the Phlebiopsis gigantea genome, transcriptome and secretome provides insight into its pioneer colonization strategies of wood.</title>
        <authorList>
            <person name="Hori C."/>
            <person name="Ishida T."/>
            <person name="Igarashi K."/>
            <person name="Samejima M."/>
            <person name="Suzuki H."/>
            <person name="Master E."/>
            <person name="Ferreira P."/>
            <person name="Ruiz-Duenas F.J."/>
            <person name="Held B."/>
            <person name="Canessa P."/>
            <person name="Larrondo L.F."/>
            <person name="Schmoll M."/>
            <person name="Druzhinina I.S."/>
            <person name="Kubicek C.P."/>
            <person name="Gaskell J.A."/>
            <person name="Kersten P."/>
            <person name="St John F."/>
            <person name="Glasner J."/>
            <person name="Sabat G."/>
            <person name="Splinter BonDurant S."/>
            <person name="Syed K."/>
            <person name="Yadav J."/>
            <person name="Mgbeahuruike A.C."/>
            <person name="Kovalchuk A."/>
            <person name="Asiegbu F.O."/>
            <person name="Lackner G."/>
            <person name="Hoffmeister D."/>
            <person name="Rencoret J."/>
            <person name="Gutierrez A."/>
            <person name="Sun H."/>
            <person name="Lindquist E."/>
            <person name="Barry K."/>
            <person name="Riley R."/>
            <person name="Grigoriev I.V."/>
            <person name="Henrissat B."/>
            <person name="Kues U."/>
            <person name="Berka R.M."/>
            <person name="Martinez A.T."/>
            <person name="Covert S.F."/>
            <person name="Blanchette R.A."/>
            <person name="Cullen D."/>
        </authorList>
    </citation>
    <scope>NUCLEOTIDE SEQUENCE [LARGE SCALE GENOMIC DNA]</scope>
    <source>
        <strain evidence="7 8">11061_1 CR5-6</strain>
    </source>
</reference>
<dbReference type="PROSITE" id="PS00531">
    <property type="entry name" value="RNASE_T2_2"/>
    <property type="match status" value="1"/>
</dbReference>
<name>A0A0C3NXE9_PHLG1</name>
<evidence type="ECO:0000256" key="5">
    <source>
        <dbReference type="RuleBase" id="RU004328"/>
    </source>
</evidence>
<dbReference type="PANTHER" id="PTHR11240:SF17">
    <property type="entry name" value="RIBONUCLEASE T2"/>
    <property type="match status" value="1"/>
</dbReference>
<evidence type="ECO:0000256" key="4">
    <source>
        <dbReference type="PIRSR" id="PIRSR633697-1"/>
    </source>
</evidence>
<dbReference type="InterPro" id="IPR018188">
    <property type="entry name" value="RNase_T2_His_AS_1"/>
</dbReference>
<dbReference type="AlphaFoldDB" id="A0A0C3NXE9"/>
<evidence type="ECO:0000313" key="8">
    <source>
        <dbReference type="Proteomes" id="UP000053257"/>
    </source>
</evidence>
<dbReference type="Proteomes" id="UP000053257">
    <property type="component" value="Unassembled WGS sequence"/>
</dbReference>
<evidence type="ECO:0000256" key="6">
    <source>
        <dbReference type="SAM" id="SignalP"/>
    </source>
</evidence>
<evidence type="ECO:0000313" key="7">
    <source>
        <dbReference type="EMBL" id="KIP10099.1"/>
    </source>
</evidence>
<feature type="signal peptide" evidence="6">
    <location>
        <begin position="1"/>
        <end position="22"/>
    </location>
</feature>
<dbReference type="GO" id="GO:0033897">
    <property type="term" value="F:ribonuclease T2 activity"/>
    <property type="evidence" value="ECO:0007669"/>
    <property type="project" value="UniProtKB-EC"/>
</dbReference>
<gene>
    <name evidence="7" type="ORF">PHLGIDRAFT_125765</name>
</gene>
<protein>
    <recommendedName>
        <fullName evidence="2">ribonuclease T2</fullName>
        <ecNumber evidence="2">4.6.1.19</ecNumber>
    </recommendedName>
</protein>
<dbReference type="InterPro" id="IPR033130">
    <property type="entry name" value="RNase_T2_His_AS_2"/>
</dbReference>
<evidence type="ECO:0000256" key="2">
    <source>
        <dbReference type="ARBA" id="ARBA00012571"/>
    </source>
</evidence>
<accession>A0A0C3NXE9</accession>
<comment type="similarity">
    <text evidence="1 5">Belongs to the RNase T2 family.</text>
</comment>
<dbReference type="InterPro" id="IPR033697">
    <property type="entry name" value="Ribonuclease_T2_eukaryotic"/>
</dbReference>
<dbReference type="InterPro" id="IPR001568">
    <property type="entry name" value="RNase_T2-like"/>
</dbReference>
<dbReference type="STRING" id="745531.A0A0C3NXE9"/>
<feature type="active site" evidence="4">
    <location>
        <position position="178"/>
    </location>
</feature>
<keyword evidence="8" id="KW-1185">Reference proteome</keyword>